<gene>
    <name evidence="3" type="ORF">ARALYDRAFT_893738</name>
</gene>
<name>D7KYL4_ARALL</name>
<feature type="transmembrane region" description="Helical" evidence="2">
    <location>
        <begin position="41"/>
        <end position="59"/>
    </location>
</feature>
<dbReference type="EMBL" id="GL348714">
    <property type="protein sequence ID" value="EFH64523.1"/>
    <property type="molecule type" value="Genomic_DNA"/>
</dbReference>
<keyword evidence="2" id="KW-1133">Transmembrane helix</keyword>
<keyword evidence="4" id="KW-1185">Reference proteome</keyword>
<protein>
    <submittedName>
        <fullName evidence="3">Uncharacterized protein</fullName>
    </submittedName>
</protein>
<keyword evidence="2" id="KW-0812">Transmembrane</keyword>
<feature type="compositionally biased region" description="Basic and acidic residues" evidence="1">
    <location>
        <begin position="11"/>
        <end position="20"/>
    </location>
</feature>
<dbReference type="HOGENOM" id="CLU_2870627_0_0_1"/>
<organism evidence="4">
    <name type="scientific">Arabidopsis lyrata subsp. lyrata</name>
    <name type="common">Lyre-leaved rock-cress</name>
    <dbReference type="NCBI Taxonomy" id="81972"/>
    <lineage>
        <taxon>Eukaryota</taxon>
        <taxon>Viridiplantae</taxon>
        <taxon>Streptophyta</taxon>
        <taxon>Embryophyta</taxon>
        <taxon>Tracheophyta</taxon>
        <taxon>Spermatophyta</taxon>
        <taxon>Magnoliopsida</taxon>
        <taxon>eudicotyledons</taxon>
        <taxon>Gunneridae</taxon>
        <taxon>Pentapetalae</taxon>
        <taxon>rosids</taxon>
        <taxon>malvids</taxon>
        <taxon>Brassicales</taxon>
        <taxon>Brassicaceae</taxon>
        <taxon>Camelineae</taxon>
        <taxon>Arabidopsis</taxon>
    </lineage>
</organism>
<evidence type="ECO:0000256" key="1">
    <source>
        <dbReference type="SAM" id="MobiDB-lite"/>
    </source>
</evidence>
<feature type="compositionally biased region" description="Polar residues" evidence="1">
    <location>
        <begin position="1"/>
        <end position="10"/>
    </location>
</feature>
<evidence type="ECO:0000313" key="4">
    <source>
        <dbReference type="Proteomes" id="UP000008694"/>
    </source>
</evidence>
<dbReference type="Proteomes" id="UP000008694">
    <property type="component" value="Unassembled WGS sequence"/>
</dbReference>
<reference evidence="4" key="1">
    <citation type="journal article" date="2011" name="Nat. Genet.">
        <title>The Arabidopsis lyrata genome sequence and the basis of rapid genome size change.</title>
        <authorList>
            <person name="Hu T.T."/>
            <person name="Pattyn P."/>
            <person name="Bakker E.G."/>
            <person name="Cao J."/>
            <person name="Cheng J.-F."/>
            <person name="Clark R.M."/>
            <person name="Fahlgren N."/>
            <person name="Fawcett J.A."/>
            <person name="Grimwood J."/>
            <person name="Gundlach H."/>
            <person name="Haberer G."/>
            <person name="Hollister J.D."/>
            <person name="Ossowski S."/>
            <person name="Ottilar R.P."/>
            <person name="Salamov A.A."/>
            <person name="Schneeberger K."/>
            <person name="Spannagl M."/>
            <person name="Wang X."/>
            <person name="Yang L."/>
            <person name="Nasrallah M.E."/>
            <person name="Bergelson J."/>
            <person name="Carrington J.C."/>
            <person name="Gaut B.S."/>
            <person name="Schmutz J."/>
            <person name="Mayer K.F.X."/>
            <person name="Van de Peer Y."/>
            <person name="Grigoriev I.V."/>
            <person name="Nordborg M."/>
            <person name="Weigel D."/>
            <person name="Guo Y.-L."/>
        </authorList>
    </citation>
    <scope>NUCLEOTIDE SEQUENCE [LARGE SCALE GENOMIC DNA]</scope>
    <source>
        <strain evidence="4">cv. MN47</strain>
    </source>
</reference>
<evidence type="ECO:0000256" key="2">
    <source>
        <dbReference type="SAM" id="Phobius"/>
    </source>
</evidence>
<accession>D7KYL4</accession>
<evidence type="ECO:0000313" key="3">
    <source>
        <dbReference type="EMBL" id="EFH64523.1"/>
    </source>
</evidence>
<feature type="region of interest" description="Disordered" evidence="1">
    <location>
        <begin position="1"/>
        <end position="27"/>
    </location>
</feature>
<sequence length="64" mass="7464">MEMSQASKQTTIHEESEHVQNPEPDQIFSPRRSLELNQKKWWISVALCLFLVLLGDSLVMRCFS</sequence>
<keyword evidence="2" id="KW-0472">Membrane</keyword>
<proteinExistence type="predicted"/>
<dbReference type="AlphaFoldDB" id="D7KYL4"/>
<dbReference type="Gramene" id="scaffold_200812.1">
    <property type="protein sequence ID" value="scaffold_200812.1"/>
    <property type="gene ID" value="scaffold_200812.1"/>
</dbReference>